<dbReference type="InterPro" id="IPR010985">
    <property type="entry name" value="Ribbon_hlx_hlx"/>
</dbReference>
<name>A0A0F3IPA9_9PROT</name>
<evidence type="ECO:0000313" key="2">
    <source>
        <dbReference type="Proteomes" id="UP000033774"/>
    </source>
</evidence>
<dbReference type="GO" id="GO:0006355">
    <property type="term" value="P:regulation of DNA-templated transcription"/>
    <property type="evidence" value="ECO:0007669"/>
    <property type="project" value="InterPro"/>
</dbReference>
<dbReference type="AlphaFoldDB" id="A0A0F3IPA9"/>
<protein>
    <recommendedName>
        <fullName evidence="3">Toxin-antitoxin system HicB family antitoxin</fullName>
    </recommendedName>
</protein>
<dbReference type="PATRIC" id="fig|552518.3.peg.3426"/>
<dbReference type="EMBL" id="LAJY01000539">
    <property type="protein sequence ID" value="KJV08550.1"/>
    <property type="molecule type" value="Genomic_DNA"/>
</dbReference>
<dbReference type="InterPro" id="IPR008651">
    <property type="entry name" value="Uncharacterised_HicB"/>
</dbReference>
<organism evidence="1 2">
    <name type="scientific">Elstera litoralis</name>
    <dbReference type="NCBI Taxonomy" id="552518"/>
    <lineage>
        <taxon>Bacteria</taxon>
        <taxon>Pseudomonadati</taxon>
        <taxon>Pseudomonadota</taxon>
        <taxon>Alphaproteobacteria</taxon>
        <taxon>Rhodospirillales</taxon>
        <taxon>Rhodospirillaceae</taxon>
        <taxon>Elstera</taxon>
    </lineage>
</organism>
<keyword evidence="2" id="KW-1185">Reference proteome</keyword>
<reference evidence="1 2" key="1">
    <citation type="submission" date="2015-03" db="EMBL/GenBank/DDBJ databases">
        <title>Draft genome sequence of Elstera litoralis.</title>
        <authorList>
            <person name="Rahalkar M.C."/>
            <person name="Dhakephalkar P.K."/>
            <person name="Pore S.D."/>
            <person name="Arora P."/>
            <person name="Kapse N.G."/>
            <person name="Pandit P.S."/>
        </authorList>
    </citation>
    <scope>NUCLEOTIDE SEQUENCE [LARGE SCALE GENOMIC DNA]</scope>
    <source>
        <strain evidence="1 2">Dia-1</strain>
    </source>
</reference>
<dbReference type="Pfam" id="PF05534">
    <property type="entry name" value="HicB"/>
    <property type="match status" value="1"/>
</dbReference>
<dbReference type="RefSeq" id="WP_045776932.1">
    <property type="nucleotide sequence ID" value="NZ_LAJY01000539.1"/>
</dbReference>
<dbReference type="Proteomes" id="UP000033774">
    <property type="component" value="Unassembled WGS sequence"/>
</dbReference>
<proteinExistence type="predicted"/>
<dbReference type="SUPFAM" id="SSF47598">
    <property type="entry name" value="Ribbon-helix-helix"/>
    <property type="match status" value="1"/>
</dbReference>
<accession>A0A0F3IPA9</accession>
<sequence length="83" mass="8855">MTKANYALRLQPSLKAAAERMAQADGTSLNQFINVAVAEKLSALNTEQFFKDRAQGASRDAFLGFLDGAGDAPPNDGDRIKPA</sequence>
<evidence type="ECO:0008006" key="3">
    <source>
        <dbReference type="Google" id="ProtNLM"/>
    </source>
</evidence>
<comment type="caution">
    <text evidence="1">The sequence shown here is derived from an EMBL/GenBank/DDBJ whole genome shotgun (WGS) entry which is preliminary data.</text>
</comment>
<gene>
    <name evidence="1" type="ORF">VZ95_17110</name>
</gene>
<dbReference type="OrthoDB" id="7868298at2"/>
<evidence type="ECO:0000313" key="1">
    <source>
        <dbReference type="EMBL" id="KJV08550.1"/>
    </source>
</evidence>